<name>A0A6J7T5N1_9ZZZZ</name>
<evidence type="ECO:0000313" key="7">
    <source>
        <dbReference type="EMBL" id="CAB4766574.1"/>
    </source>
</evidence>
<dbReference type="EMBL" id="CAEZXW010000012">
    <property type="protein sequence ID" value="CAB4696228.1"/>
    <property type="molecule type" value="Genomic_DNA"/>
</dbReference>
<keyword evidence="2" id="KW-0201">Cytochrome c-type biogenesis</keyword>
<dbReference type="InterPro" id="IPR013766">
    <property type="entry name" value="Thioredoxin_domain"/>
</dbReference>
<evidence type="ECO:0000256" key="3">
    <source>
        <dbReference type="ARBA" id="ARBA00023157"/>
    </source>
</evidence>
<dbReference type="AlphaFoldDB" id="A0A6J7T5N1"/>
<keyword evidence="3" id="KW-1015">Disulfide bond</keyword>
<dbReference type="InterPro" id="IPR017937">
    <property type="entry name" value="Thioredoxin_CS"/>
</dbReference>
<dbReference type="InterPro" id="IPR000866">
    <property type="entry name" value="AhpC/TSA"/>
</dbReference>
<dbReference type="Pfam" id="PF00578">
    <property type="entry name" value="AhpC-TSA"/>
    <property type="match status" value="1"/>
</dbReference>
<dbReference type="InterPro" id="IPR050553">
    <property type="entry name" value="Thioredoxin_ResA/DsbE_sf"/>
</dbReference>
<evidence type="ECO:0000313" key="10">
    <source>
        <dbReference type="EMBL" id="CAB5048466.1"/>
    </source>
</evidence>
<dbReference type="PROSITE" id="PS51257">
    <property type="entry name" value="PROKAR_LIPOPROTEIN"/>
    <property type="match status" value="1"/>
</dbReference>
<dbReference type="PANTHER" id="PTHR42852:SF6">
    <property type="entry name" value="THIOL:DISULFIDE INTERCHANGE PROTEIN DSBE"/>
    <property type="match status" value="1"/>
</dbReference>
<evidence type="ECO:0000313" key="9">
    <source>
        <dbReference type="EMBL" id="CAB5035381.1"/>
    </source>
</evidence>
<dbReference type="InterPro" id="IPR036249">
    <property type="entry name" value="Thioredoxin-like_sf"/>
</dbReference>
<dbReference type="PROSITE" id="PS00194">
    <property type="entry name" value="THIOREDOXIN_1"/>
    <property type="match status" value="1"/>
</dbReference>
<protein>
    <submittedName>
        <fullName evidence="10">Unannotated protein</fullName>
    </submittedName>
</protein>
<dbReference type="EMBL" id="CAEZZQ010000011">
    <property type="protein sequence ID" value="CAB4766574.1"/>
    <property type="molecule type" value="Genomic_DNA"/>
</dbReference>
<dbReference type="SUPFAM" id="SSF52833">
    <property type="entry name" value="Thioredoxin-like"/>
    <property type="match status" value="1"/>
</dbReference>
<dbReference type="GO" id="GO:0016491">
    <property type="term" value="F:oxidoreductase activity"/>
    <property type="evidence" value="ECO:0007669"/>
    <property type="project" value="InterPro"/>
</dbReference>
<dbReference type="PANTHER" id="PTHR42852">
    <property type="entry name" value="THIOL:DISULFIDE INTERCHANGE PROTEIN DSBE"/>
    <property type="match status" value="1"/>
</dbReference>
<feature type="domain" description="Thioredoxin" evidence="5">
    <location>
        <begin position="38"/>
        <end position="178"/>
    </location>
</feature>
<organism evidence="10">
    <name type="scientific">freshwater metagenome</name>
    <dbReference type="NCBI Taxonomy" id="449393"/>
    <lineage>
        <taxon>unclassified sequences</taxon>
        <taxon>metagenomes</taxon>
        <taxon>ecological metagenomes</taxon>
    </lineage>
</organism>
<accession>A0A6J7T5N1</accession>
<dbReference type="CDD" id="cd02966">
    <property type="entry name" value="TlpA_like_family"/>
    <property type="match status" value="1"/>
</dbReference>
<dbReference type="GO" id="GO:0017004">
    <property type="term" value="P:cytochrome complex assembly"/>
    <property type="evidence" value="ECO:0007669"/>
    <property type="project" value="UniProtKB-KW"/>
</dbReference>
<evidence type="ECO:0000259" key="5">
    <source>
        <dbReference type="PROSITE" id="PS51352"/>
    </source>
</evidence>
<evidence type="ECO:0000256" key="2">
    <source>
        <dbReference type="ARBA" id="ARBA00022748"/>
    </source>
</evidence>
<evidence type="ECO:0000313" key="8">
    <source>
        <dbReference type="EMBL" id="CAB4897783.1"/>
    </source>
</evidence>
<evidence type="ECO:0000256" key="1">
    <source>
        <dbReference type="ARBA" id="ARBA00004196"/>
    </source>
</evidence>
<dbReference type="GO" id="GO:0030313">
    <property type="term" value="C:cell envelope"/>
    <property type="evidence" value="ECO:0007669"/>
    <property type="project" value="UniProtKB-SubCell"/>
</dbReference>
<dbReference type="EMBL" id="CAFBQF010000027">
    <property type="protein sequence ID" value="CAB5048466.1"/>
    <property type="molecule type" value="Genomic_DNA"/>
</dbReference>
<dbReference type="GO" id="GO:0016209">
    <property type="term" value="F:antioxidant activity"/>
    <property type="evidence" value="ECO:0007669"/>
    <property type="project" value="InterPro"/>
</dbReference>
<keyword evidence="4" id="KW-0676">Redox-active center</keyword>
<gene>
    <name evidence="6" type="ORF">UFOPK2593_00349</name>
    <name evidence="7" type="ORF">UFOPK2894_00305</name>
    <name evidence="8" type="ORF">UFOPK3492_00777</name>
    <name evidence="9" type="ORF">UFOPK4234_00288</name>
    <name evidence="10" type="ORF">UFOPK4295_00671</name>
</gene>
<comment type="subcellular location">
    <subcellularLocation>
        <location evidence="1">Cell envelope</location>
    </subcellularLocation>
</comment>
<evidence type="ECO:0000256" key="4">
    <source>
        <dbReference type="ARBA" id="ARBA00023284"/>
    </source>
</evidence>
<dbReference type="Gene3D" id="3.40.30.10">
    <property type="entry name" value="Glutaredoxin"/>
    <property type="match status" value="1"/>
</dbReference>
<proteinExistence type="predicted"/>
<dbReference type="EMBL" id="CAFBQA010000008">
    <property type="protein sequence ID" value="CAB5035381.1"/>
    <property type="molecule type" value="Genomic_DNA"/>
</dbReference>
<evidence type="ECO:0000313" key="6">
    <source>
        <dbReference type="EMBL" id="CAB4696228.1"/>
    </source>
</evidence>
<reference evidence="10" key="1">
    <citation type="submission" date="2020-05" db="EMBL/GenBank/DDBJ databases">
        <authorList>
            <person name="Chiriac C."/>
            <person name="Salcher M."/>
            <person name="Ghai R."/>
            <person name="Kavagutti S V."/>
        </authorList>
    </citation>
    <scope>NUCLEOTIDE SEQUENCE</scope>
</reference>
<dbReference type="EMBL" id="CAFBMD010000051">
    <property type="protein sequence ID" value="CAB4897783.1"/>
    <property type="molecule type" value="Genomic_DNA"/>
</dbReference>
<sequence length="181" mass="19573">MKFFALILSFVLTACSAQSETSQATPALIVGCDVLSTSPESNEMPAIELPCLTESGLTSEKYALNTIQGPFIINVWGSWCTACTEELPYFVELNNTKAVQIIGLDVEEAKASDAITFAKKHGMAWPQIHDPNSATRGDFGMGVPVTWFVDKNGHVTFKKVGQIHSLVELKGLLKTHLGISA</sequence>
<dbReference type="PROSITE" id="PS51352">
    <property type="entry name" value="THIOREDOXIN_2"/>
    <property type="match status" value="1"/>
</dbReference>